<proteinExistence type="predicted"/>
<evidence type="ECO:0000256" key="1">
    <source>
        <dbReference type="ARBA" id="ARBA00057242"/>
    </source>
</evidence>
<dbReference type="InterPro" id="IPR025669">
    <property type="entry name" value="AAA_dom"/>
</dbReference>
<keyword evidence="5" id="KW-1185">Reference proteome</keyword>
<evidence type="ECO:0000313" key="4">
    <source>
        <dbReference type="EMBL" id="AMW35931.1"/>
    </source>
</evidence>
<protein>
    <recommendedName>
        <fullName evidence="2">Chromosome partitioning protein ParA</fullName>
    </recommendedName>
</protein>
<dbReference type="CDD" id="cd00093">
    <property type="entry name" value="HTH_XRE"/>
    <property type="match status" value="1"/>
</dbReference>
<evidence type="ECO:0000256" key="2">
    <source>
        <dbReference type="ARBA" id="ARBA00074747"/>
    </source>
</evidence>
<keyword evidence="4" id="KW-0614">Plasmid</keyword>
<dbReference type="GeneID" id="53317724"/>
<dbReference type="AlphaFoldDB" id="A0A145VSG0"/>
<dbReference type="Gene3D" id="3.40.50.300">
    <property type="entry name" value="P-loop containing nucleotide triphosphate hydrolases"/>
    <property type="match status" value="1"/>
</dbReference>
<dbReference type="InterPro" id="IPR010982">
    <property type="entry name" value="Lambda_DNA-bd_dom_sf"/>
</dbReference>
<comment type="function">
    <text evidence="1">Involved in chromosome partition. Localize to both poles of the predivisional cell following completion of DNA replication.</text>
</comment>
<dbReference type="OrthoDB" id="9815116at2"/>
<dbReference type="InterPro" id="IPR027417">
    <property type="entry name" value="P-loop_NTPase"/>
</dbReference>
<evidence type="ECO:0000259" key="3">
    <source>
        <dbReference type="PROSITE" id="PS50943"/>
    </source>
</evidence>
<reference evidence="4 5" key="1">
    <citation type="submission" date="2016-02" db="EMBL/GenBank/DDBJ databases">
        <title>Complete Genome of H5569, the type strain of the newly described species Haematospirillium jordaniae.</title>
        <authorList>
            <person name="Nicholson A.C."/>
            <person name="Humrighouse B.W."/>
            <person name="Loparov V."/>
            <person name="McQuiston J.R."/>
        </authorList>
    </citation>
    <scope>NUCLEOTIDE SEQUENCE [LARGE SCALE GENOMIC DNA]</scope>
    <source>
        <strain evidence="4 5">H5569</strain>
        <plasmid evidence="5">Plasmid unnamed 2</plasmid>
    </source>
</reference>
<dbReference type="PANTHER" id="PTHR13696:SF99">
    <property type="entry name" value="COBYRINIC ACID AC-DIAMIDE SYNTHASE"/>
    <property type="match status" value="1"/>
</dbReference>
<dbReference type="Proteomes" id="UP000076066">
    <property type="component" value="Plasmid unnamed 2"/>
</dbReference>
<dbReference type="KEGG" id="hjo:AY555_11270"/>
<dbReference type="PANTHER" id="PTHR13696">
    <property type="entry name" value="P-LOOP CONTAINING NUCLEOSIDE TRIPHOSPHATE HYDROLASE"/>
    <property type="match status" value="1"/>
</dbReference>
<organism evidence="4 5">
    <name type="scientific">Haematospirillum jordaniae</name>
    <dbReference type="NCBI Taxonomy" id="1549855"/>
    <lineage>
        <taxon>Bacteria</taxon>
        <taxon>Pseudomonadati</taxon>
        <taxon>Pseudomonadota</taxon>
        <taxon>Alphaproteobacteria</taxon>
        <taxon>Rhodospirillales</taxon>
        <taxon>Novispirillaceae</taxon>
        <taxon>Haematospirillum</taxon>
    </lineage>
</organism>
<dbReference type="EMBL" id="CP014527">
    <property type="protein sequence ID" value="AMW35931.1"/>
    <property type="molecule type" value="Genomic_DNA"/>
</dbReference>
<sequence length="356" mass="38463">MKTSTPGDLMDLSANVLRDIRKRRGQTQAEFAAFLNKELSRNYSPPMISRWEQGKEPVPSIVRLFLVGSSATVQEPVCEQPLVLALANQKGGVAKTTSSINIAWALARAGHATLLVDFDHQSNATAGLGLNNYELDASGRTVASVMLDNLPVSDALVRVRDDIPLFLLPGGSRLAEADLVLTREIGGEWVLKETLAPLAGRFSFIVIDCGPHLGPTTVNALTAADYVLIPSDPTPWSTRGIPLILRAIDRIRRRIRPGLEILGILPTRVDPRLVQDRETMQELHDIFGSAVPILDPVISTTYYNHAAAAGQPILELYPGARGVSVYADLAEKLIALAAARHVSVPPVPVHPVPAET</sequence>
<dbReference type="RefSeq" id="WP_082812203.1">
    <property type="nucleotide sequence ID" value="NZ_CP014527.1"/>
</dbReference>
<dbReference type="GO" id="GO:0003677">
    <property type="term" value="F:DNA binding"/>
    <property type="evidence" value="ECO:0007669"/>
    <property type="project" value="InterPro"/>
</dbReference>
<dbReference type="SUPFAM" id="SSF47413">
    <property type="entry name" value="lambda repressor-like DNA-binding domains"/>
    <property type="match status" value="1"/>
</dbReference>
<dbReference type="Pfam" id="PF13614">
    <property type="entry name" value="AAA_31"/>
    <property type="match status" value="1"/>
</dbReference>
<dbReference type="InterPro" id="IPR050678">
    <property type="entry name" value="DNA_Partitioning_ATPase"/>
</dbReference>
<gene>
    <name evidence="4" type="ORF">AY555_11270</name>
</gene>
<dbReference type="PROSITE" id="PS50943">
    <property type="entry name" value="HTH_CROC1"/>
    <property type="match status" value="1"/>
</dbReference>
<accession>A0A145VSG0</accession>
<dbReference type="Gene3D" id="1.10.260.40">
    <property type="entry name" value="lambda repressor-like DNA-binding domains"/>
    <property type="match status" value="1"/>
</dbReference>
<geneLocation type="plasmid" evidence="4 5">
    <name>unnamed 2</name>
</geneLocation>
<dbReference type="SUPFAM" id="SSF52540">
    <property type="entry name" value="P-loop containing nucleoside triphosphate hydrolases"/>
    <property type="match status" value="1"/>
</dbReference>
<feature type="domain" description="HTH cro/C1-type" evidence="3">
    <location>
        <begin position="17"/>
        <end position="61"/>
    </location>
</feature>
<evidence type="ECO:0000313" key="5">
    <source>
        <dbReference type="Proteomes" id="UP000076066"/>
    </source>
</evidence>
<dbReference type="CDD" id="cd02042">
    <property type="entry name" value="ParAB_family"/>
    <property type="match status" value="1"/>
</dbReference>
<name>A0A145VSG0_9PROT</name>
<dbReference type="FunFam" id="3.40.50.300:FF:000285">
    <property type="entry name" value="Sporulation initiation inhibitor Soj"/>
    <property type="match status" value="1"/>
</dbReference>
<dbReference type="InterPro" id="IPR001387">
    <property type="entry name" value="Cro/C1-type_HTH"/>
</dbReference>